<accession>A0AAV5E5D6</accession>
<feature type="repeat" description="ANK" evidence="7">
    <location>
        <begin position="173"/>
        <end position="195"/>
    </location>
</feature>
<keyword evidence="11" id="KW-1185">Reference proteome</keyword>
<comment type="caution">
    <text evidence="10">The sequence shown here is derived from an EMBL/GenBank/DDBJ whole genome shotgun (WGS) entry which is preliminary data.</text>
</comment>
<evidence type="ECO:0000256" key="8">
    <source>
        <dbReference type="SAM" id="Phobius"/>
    </source>
</evidence>
<evidence type="ECO:0000256" key="1">
    <source>
        <dbReference type="ARBA" id="ARBA00004141"/>
    </source>
</evidence>
<feature type="repeat" description="ANK" evidence="7">
    <location>
        <begin position="239"/>
        <end position="261"/>
    </location>
</feature>
<feature type="domain" description="PGG" evidence="9">
    <location>
        <begin position="337"/>
        <end position="442"/>
    </location>
</feature>
<evidence type="ECO:0000259" key="9">
    <source>
        <dbReference type="Pfam" id="PF13962"/>
    </source>
</evidence>
<dbReference type="Proteomes" id="UP001054889">
    <property type="component" value="Unassembled WGS sequence"/>
</dbReference>
<feature type="transmembrane region" description="Helical" evidence="8">
    <location>
        <begin position="378"/>
        <end position="403"/>
    </location>
</feature>
<dbReference type="Gene3D" id="1.25.40.20">
    <property type="entry name" value="Ankyrin repeat-containing domain"/>
    <property type="match status" value="2"/>
</dbReference>
<dbReference type="InterPro" id="IPR036770">
    <property type="entry name" value="Ankyrin_rpt-contain_sf"/>
</dbReference>
<dbReference type="PROSITE" id="PS50297">
    <property type="entry name" value="ANK_REP_REGION"/>
    <property type="match status" value="2"/>
</dbReference>
<dbReference type="InterPro" id="IPR026961">
    <property type="entry name" value="PGG_dom"/>
</dbReference>
<name>A0AAV5E5D6_ELECO</name>
<dbReference type="PANTHER" id="PTHR24186">
    <property type="entry name" value="PROTEIN PHOSPHATASE 1 REGULATORY SUBUNIT"/>
    <property type="match status" value="1"/>
</dbReference>
<keyword evidence="6 8" id="KW-0472">Membrane</keyword>
<reference evidence="10" key="1">
    <citation type="journal article" date="2018" name="DNA Res.">
        <title>Multiple hybrid de novo genome assembly of finger millet, an orphan allotetraploid crop.</title>
        <authorList>
            <person name="Hatakeyama M."/>
            <person name="Aluri S."/>
            <person name="Balachadran M.T."/>
            <person name="Sivarajan S.R."/>
            <person name="Patrignani A."/>
            <person name="Gruter S."/>
            <person name="Poveda L."/>
            <person name="Shimizu-Inatsugi R."/>
            <person name="Baeten J."/>
            <person name="Francoijs K.J."/>
            <person name="Nataraja K.N."/>
            <person name="Reddy Y.A.N."/>
            <person name="Phadnis S."/>
            <person name="Ravikumar R.L."/>
            <person name="Schlapbach R."/>
            <person name="Sreeman S.M."/>
            <person name="Shimizu K.K."/>
        </authorList>
    </citation>
    <scope>NUCLEOTIDE SEQUENCE</scope>
</reference>
<feature type="transmembrane region" description="Helical" evidence="8">
    <location>
        <begin position="423"/>
        <end position="444"/>
    </location>
</feature>
<dbReference type="InterPro" id="IPR002110">
    <property type="entry name" value="Ankyrin_rpt"/>
</dbReference>
<sequence length="541" mass="58074">MILDSELLRALSSGDEAHLEELLTRGNGRVAISVQDSIRLTGVAAPLQVAGARRLLGVTNGGSTALHLVASRGHLGLANRVCELAPSLVATRNRSLDTPLHRAAKAGHRDVAACLIPRMRRSGADSEAALLLQARNRPLGATALHEAVRNGHADTVALLAAEVPELAAMTTDDGVSPLYLAAMTGSVEMVRALLRQLPDGTPSMASFAGPEGRTALHAAAAKGNKDDRFALLRNAMDDEGNTPLHLAVKYGSPKIVSLLLQTMSVNIGSTNRDGLTAADLAYNHLEPGFHYFLDPRAVVKNCFYWIRAPATLGVGVHLHITRDTEEDPKDDVGGMTASGTIASVLIATVTFAAAFTVPGGYIADDRPNAGTAASARRFAFRAFVMSDTMAFLFSIVATCFLVYGGAGQVPRSHRRFYQWWASGLLPAGAQLMVAAFAFGIHVALGDANRWLIRSVYQLSLATVLFCFPGIWAPFFLVKAIWLRAGWRGLINVHQRPMSFGAFFCIFITSFLFKNLTRPLFAMLISVTFVVSIALNITLPDY</sequence>
<evidence type="ECO:0000313" key="11">
    <source>
        <dbReference type="Proteomes" id="UP001054889"/>
    </source>
</evidence>
<proteinExistence type="predicted"/>
<dbReference type="Pfam" id="PF00023">
    <property type="entry name" value="Ank"/>
    <property type="match status" value="1"/>
</dbReference>
<feature type="transmembrane region" description="Helical" evidence="8">
    <location>
        <begin position="519"/>
        <end position="538"/>
    </location>
</feature>
<dbReference type="AlphaFoldDB" id="A0AAV5E5D6"/>
<keyword evidence="2 8" id="KW-0812">Transmembrane</keyword>
<keyword evidence="4 8" id="KW-1133">Transmembrane helix</keyword>
<dbReference type="PROSITE" id="PS50088">
    <property type="entry name" value="ANK_REPEAT"/>
    <property type="match status" value="2"/>
</dbReference>
<feature type="transmembrane region" description="Helical" evidence="8">
    <location>
        <begin position="456"/>
        <end position="476"/>
    </location>
</feature>
<evidence type="ECO:0000256" key="5">
    <source>
        <dbReference type="ARBA" id="ARBA00023043"/>
    </source>
</evidence>
<evidence type="ECO:0000256" key="7">
    <source>
        <dbReference type="PROSITE-ProRule" id="PRU00023"/>
    </source>
</evidence>
<dbReference type="Pfam" id="PF13962">
    <property type="entry name" value="PGG"/>
    <property type="match status" value="1"/>
</dbReference>
<evidence type="ECO:0000256" key="2">
    <source>
        <dbReference type="ARBA" id="ARBA00022692"/>
    </source>
</evidence>
<feature type="transmembrane region" description="Helical" evidence="8">
    <location>
        <begin position="337"/>
        <end position="357"/>
    </location>
</feature>
<evidence type="ECO:0000256" key="6">
    <source>
        <dbReference type="ARBA" id="ARBA00023136"/>
    </source>
</evidence>
<gene>
    <name evidence="10" type="primary">gb05113</name>
    <name evidence="10" type="ORF">PR202_gb05113</name>
</gene>
<dbReference type="SUPFAM" id="SSF48403">
    <property type="entry name" value="Ankyrin repeat"/>
    <property type="match status" value="1"/>
</dbReference>
<dbReference type="Pfam" id="PF13857">
    <property type="entry name" value="Ank_5"/>
    <property type="match status" value="1"/>
</dbReference>
<dbReference type="Pfam" id="PF12796">
    <property type="entry name" value="Ank_2"/>
    <property type="match status" value="1"/>
</dbReference>
<reference evidence="10" key="2">
    <citation type="submission" date="2021-12" db="EMBL/GenBank/DDBJ databases">
        <title>Resequencing data analysis of finger millet.</title>
        <authorList>
            <person name="Hatakeyama M."/>
            <person name="Aluri S."/>
            <person name="Balachadran M.T."/>
            <person name="Sivarajan S.R."/>
            <person name="Poveda L."/>
            <person name="Shimizu-Inatsugi R."/>
            <person name="Schlapbach R."/>
            <person name="Sreeman S.M."/>
            <person name="Shimizu K.K."/>
        </authorList>
    </citation>
    <scope>NUCLEOTIDE SEQUENCE</scope>
</reference>
<keyword evidence="3" id="KW-0677">Repeat</keyword>
<dbReference type="SMART" id="SM00248">
    <property type="entry name" value="ANK"/>
    <property type="match status" value="6"/>
</dbReference>
<dbReference type="GO" id="GO:0005886">
    <property type="term" value="C:plasma membrane"/>
    <property type="evidence" value="ECO:0007669"/>
    <property type="project" value="TreeGrafter"/>
</dbReference>
<evidence type="ECO:0000256" key="3">
    <source>
        <dbReference type="ARBA" id="ARBA00022737"/>
    </source>
</evidence>
<evidence type="ECO:0000256" key="4">
    <source>
        <dbReference type="ARBA" id="ARBA00022989"/>
    </source>
</evidence>
<protein>
    <recommendedName>
        <fullName evidence="9">PGG domain-containing protein</fullName>
    </recommendedName>
</protein>
<organism evidence="10 11">
    <name type="scientific">Eleusine coracana subsp. coracana</name>
    <dbReference type="NCBI Taxonomy" id="191504"/>
    <lineage>
        <taxon>Eukaryota</taxon>
        <taxon>Viridiplantae</taxon>
        <taxon>Streptophyta</taxon>
        <taxon>Embryophyta</taxon>
        <taxon>Tracheophyta</taxon>
        <taxon>Spermatophyta</taxon>
        <taxon>Magnoliopsida</taxon>
        <taxon>Liliopsida</taxon>
        <taxon>Poales</taxon>
        <taxon>Poaceae</taxon>
        <taxon>PACMAD clade</taxon>
        <taxon>Chloridoideae</taxon>
        <taxon>Cynodonteae</taxon>
        <taxon>Eleusininae</taxon>
        <taxon>Eleusine</taxon>
    </lineage>
</organism>
<dbReference type="PANTHER" id="PTHR24186:SF50">
    <property type="entry name" value="ANKYRIN REPEAT-CONTAINING PROTEIN ITN1-LIKE ISOFORM X1"/>
    <property type="match status" value="1"/>
</dbReference>
<dbReference type="EMBL" id="BQKI01000073">
    <property type="protein sequence ID" value="GJN18002.1"/>
    <property type="molecule type" value="Genomic_DNA"/>
</dbReference>
<keyword evidence="5 7" id="KW-0040">ANK repeat</keyword>
<feature type="transmembrane region" description="Helical" evidence="8">
    <location>
        <begin position="496"/>
        <end position="512"/>
    </location>
</feature>
<evidence type="ECO:0000313" key="10">
    <source>
        <dbReference type="EMBL" id="GJN18002.1"/>
    </source>
</evidence>
<comment type="subcellular location">
    <subcellularLocation>
        <location evidence="1">Membrane</location>
        <topology evidence="1">Multi-pass membrane protein</topology>
    </subcellularLocation>
</comment>